<dbReference type="EMBL" id="AZFK01000016">
    <property type="protein sequence ID" value="KRL91772.1"/>
    <property type="molecule type" value="Genomic_DNA"/>
</dbReference>
<dbReference type="RefSeq" id="WP_164478918.1">
    <property type="nucleotide sequence ID" value="NZ_AZFK01000016.1"/>
</dbReference>
<name>A0A0R1UED9_9LACO</name>
<dbReference type="Proteomes" id="UP000050816">
    <property type="component" value="Unassembled WGS sequence"/>
</dbReference>
<protein>
    <submittedName>
        <fullName evidence="1">Uncharacterized protein</fullName>
    </submittedName>
</protein>
<accession>A0A0R1UED9</accession>
<reference evidence="1 2" key="1">
    <citation type="journal article" date="2015" name="Genome Announc.">
        <title>Expanding the biotechnology potential of lactobacilli through comparative genomics of 213 strains and associated genera.</title>
        <authorList>
            <person name="Sun Z."/>
            <person name="Harris H.M."/>
            <person name="McCann A."/>
            <person name="Guo C."/>
            <person name="Argimon S."/>
            <person name="Zhang W."/>
            <person name="Yang X."/>
            <person name="Jeffery I.B."/>
            <person name="Cooney J.C."/>
            <person name="Kagawa T.F."/>
            <person name="Liu W."/>
            <person name="Song Y."/>
            <person name="Salvetti E."/>
            <person name="Wrobel A."/>
            <person name="Rasinkangas P."/>
            <person name="Parkhill J."/>
            <person name="Rea M.C."/>
            <person name="O'Sullivan O."/>
            <person name="Ritari J."/>
            <person name="Douillard F.P."/>
            <person name="Paul Ross R."/>
            <person name="Yang R."/>
            <person name="Briner A.E."/>
            <person name="Felis G.E."/>
            <person name="de Vos W.M."/>
            <person name="Barrangou R."/>
            <person name="Klaenhammer T.R."/>
            <person name="Caufield P.W."/>
            <person name="Cui Y."/>
            <person name="Zhang H."/>
            <person name="O'Toole P.W."/>
        </authorList>
    </citation>
    <scope>NUCLEOTIDE SEQUENCE [LARGE SCALE GENOMIC DNA]</scope>
    <source>
        <strain evidence="1 2">DSM 15946</strain>
    </source>
</reference>
<organism evidence="1 2">
    <name type="scientific">Limosilactobacillus ingluviei DSM 15946</name>
    <dbReference type="NCBI Taxonomy" id="1423760"/>
    <lineage>
        <taxon>Bacteria</taxon>
        <taxon>Bacillati</taxon>
        <taxon>Bacillota</taxon>
        <taxon>Bacilli</taxon>
        <taxon>Lactobacillales</taxon>
        <taxon>Lactobacillaceae</taxon>
        <taxon>Limosilactobacillus</taxon>
    </lineage>
</organism>
<dbReference type="PATRIC" id="fig|1423760.3.peg.763"/>
<sequence>MNEEWVNQTVAELQAALPAYADRALLAQLQVVLAEQQHRLDLAAAELDGRAWSKRNW</sequence>
<evidence type="ECO:0000313" key="1">
    <source>
        <dbReference type="EMBL" id="KRL91772.1"/>
    </source>
</evidence>
<evidence type="ECO:0000313" key="2">
    <source>
        <dbReference type="Proteomes" id="UP000050816"/>
    </source>
</evidence>
<proteinExistence type="predicted"/>
<comment type="caution">
    <text evidence="1">The sequence shown here is derived from an EMBL/GenBank/DDBJ whole genome shotgun (WGS) entry which is preliminary data.</text>
</comment>
<dbReference type="AlphaFoldDB" id="A0A0R1UED9"/>
<gene>
    <name evidence="1" type="ORF">FC43_GL000742</name>
</gene>